<keyword evidence="2" id="KW-1185">Reference proteome</keyword>
<accession>A0ABQ3LBY7</accession>
<reference evidence="2" key="1">
    <citation type="journal article" date="2019" name="Int. J. Syst. Evol. Microbiol.">
        <title>The Global Catalogue of Microorganisms (GCM) 10K type strain sequencing project: providing services to taxonomists for standard genome sequencing and annotation.</title>
        <authorList>
            <consortium name="The Broad Institute Genomics Platform"/>
            <consortium name="The Broad Institute Genome Sequencing Center for Infectious Disease"/>
            <person name="Wu L."/>
            <person name="Ma J."/>
        </authorList>
    </citation>
    <scope>NUCLEOTIDE SEQUENCE [LARGE SCALE GENOMIC DNA]</scope>
    <source>
        <strain evidence="2">CGMCC 1.8957</strain>
    </source>
</reference>
<dbReference type="Proteomes" id="UP000652430">
    <property type="component" value="Unassembled WGS sequence"/>
</dbReference>
<dbReference type="InterPro" id="IPR037066">
    <property type="entry name" value="Plug_dom_sf"/>
</dbReference>
<organism evidence="1 2">
    <name type="scientific">Sphingomonas glacialis</name>
    <dbReference type="NCBI Taxonomy" id="658225"/>
    <lineage>
        <taxon>Bacteria</taxon>
        <taxon>Pseudomonadati</taxon>
        <taxon>Pseudomonadota</taxon>
        <taxon>Alphaproteobacteria</taxon>
        <taxon>Sphingomonadales</taxon>
        <taxon>Sphingomonadaceae</taxon>
        <taxon>Sphingomonas</taxon>
    </lineage>
</organism>
<sequence length="164" mass="17531">MRKGSVWLGGVAAVALATPFRRQRAARQRRPCPTRDSAVAPQVATTAPVAKGTLTDIVVTAQKREQAIQDVPVAVTAISDGTPINRNVATVTDLTRLAPSLTALTGAVPTKTSLDIGIDDAVDDCDLMRAVTFCIRMTQRSMRLALLPSVWLLRLGWRADTSPA</sequence>
<evidence type="ECO:0008006" key="3">
    <source>
        <dbReference type="Google" id="ProtNLM"/>
    </source>
</evidence>
<comment type="caution">
    <text evidence="1">The sequence shown here is derived from an EMBL/GenBank/DDBJ whole genome shotgun (WGS) entry which is preliminary data.</text>
</comment>
<evidence type="ECO:0000313" key="2">
    <source>
        <dbReference type="Proteomes" id="UP000652430"/>
    </source>
</evidence>
<dbReference type="Gene3D" id="2.170.130.10">
    <property type="entry name" value="TonB-dependent receptor, plug domain"/>
    <property type="match status" value="1"/>
</dbReference>
<evidence type="ECO:0000313" key="1">
    <source>
        <dbReference type="EMBL" id="GHH10919.1"/>
    </source>
</evidence>
<gene>
    <name evidence="1" type="ORF">GCM10008023_09320</name>
</gene>
<dbReference type="SUPFAM" id="SSF56935">
    <property type="entry name" value="Porins"/>
    <property type="match status" value="1"/>
</dbReference>
<dbReference type="EMBL" id="BNAQ01000001">
    <property type="protein sequence ID" value="GHH10919.1"/>
    <property type="molecule type" value="Genomic_DNA"/>
</dbReference>
<name>A0ABQ3LBY7_9SPHN</name>
<protein>
    <recommendedName>
        <fullName evidence="3">TonB-dependent receptor plug domain-containing protein</fullName>
    </recommendedName>
</protein>
<proteinExistence type="predicted"/>